<evidence type="ECO:0000313" key="2">
    <source>
        <dbReference type="EMBL" id="KAK6734361.1"/>
    </source>
</evidence>
<gene>
    <name evidence="2" type="primary">Necator_chrII.g5670</name>
    <name evidence="2" type="ORF">RB195_017877</name>
</gene>
<evidence type="ECO:0000256" key="1">
    <source>
        <dbReference type="SAM" id="MobiDB-lite"/>
    </source>
</evidence>
<protein>
    <submittedName>
        <fullName evidence="2">Uncharacterized protein</fullName>
    </submittedName>
</protein>
<organism evidence="2 3">
    <name type="scientific">Necator americanus</name>
    <name type="common">Human hookworm</name>
    <dbReference type="NCBI Taxonomy" id="51031"/>
    <lineage>
        <taxon>Eukaryota</taxon>
        <taxon>Metazoa</taxon>
        <taxon>Ecdysozoa</taxon>
        <taxon>Nematoda</taxon>
        <taxon>Chromadorea</taxon>
        <taxon>Rhabditida</taxon>
        <taxon>Rhabditina</taxon>
        <taxon>Rhabditomorpha</taxon>
        <taxon>Strongyloidea</taxon>
        <taxon>Ancylostomatidae</taxon>
        <taxon>Bunostominae</taxon>
        <taxon>Necator</taxon>
    </lineage>
</organism>
<keyword evidence="3" id="KW-1185">Reference proteome</keyword>
<reference evidence="2 3" key="1">
    <citation type="submission" date="2023-08" db="EMBL/GenBank/DDBJ databases">
        <title>A Necator americanus chromosomal reference genome.</title>
        <authorList>
            <person name="Ilik V."/>
            <person name="Petrzelkova K.J."/>
            <person name="Pardy F."/>
            <person name="Fuh T."/>
            <person name="Niatou-Singa F.S."/>
            <person name="Gouil Q."/>
            <person name="Baker L."/>
            <person name="Ritchie M.E."/>
            <person name="Jex A.R."/>
            <person name="Gazzola D."/>
            <person name="Li H."/>
            <person name="Toshio Fujiwara R."/>
            <person name="Zhan B."/>
            <person name="Aroian R.V."/>
            <person name="Pafco B."/>
            <person name="Schwarz E.M."/>
        </authorList>
    </citation>
    <scope>NUCLEOTIDE SEQUENCE [LARGE SCALE GENOMIC DNA]</scope>
    <source>
        <strain evidence="2 3">Aroian</strain>
        <tissue evidence="2">Whole animal</tissue>
    </source>
</reference>
<feature type="region of interest" description="Disordered" evidence="1">
    <location>
        <begin position="1"/>
        <end position="20"/>
    </location>
</feature>
<name>A0ABR1C760_NECAM</name>
<proteinExistence type="predicted"/>
<comment type="caution">
    <text evidence="2">The sequence shown here is derived from an EMBL/GenBank/DDBJ whole genome shotgun (WGS) entry which is preliminary data.</text>
</comment>
<feature type="compositionally biased region" description="Basic and acidic residues" evidence="1">
    <location>
        <begin position="8"/>
        <end position="20"/>
    </location>
</feature>
<dbReference type="EMBL" id="JAVFWL010000002">
    <property type="protein sequence ID" value="KAK6734361.1"/>
    <property type="molecule type" value="Genomic_DNA"/>
</dbReference>
<sequence length="102" mass="11884">MLSHKKGKEQNGRKEQHKFGELDVSSMRKYHSFIRSLVHSFIPFIHTCQLNHQLIEFIQITNDEGPSMQTLPTDCKSIGSDLNLLGCHKAWLDQGRDYKERE</sequence>
<dbReference type="Proteomes" id="UP001303046">
    <property type="component" value="Unassembled WGS sequence"/>
</dbReference>
<accession>A0ABR1C760</accession>
<evidence type="ECO:0000313" key="3">
    <source>
        <dbReference type="Proteomes" id="UP001303046"/>
    </source>
</evidence>